<organism evidence="3 4">
    <name type="scientific">Phellinidium pouzarii</name>
    <dbReference type="NCBI Taxonomy" id="167371"/>
    <lineage>
        <taxon>Eukaryota</taxon>
        <taxon>Fungi</taxon>
        <taxon>Dikarya</taxon>
        <taxon>Basidiomycota</taxon>
        <taxon>Agaricomycotina</taxon>
        <taxon>Agaricomycetes</taxon>
        <taxon>Hymenochaetales</taxon>
        <taxon>Hymenochaetaceae</taxon>
        <taxon>Phellinidium</taxon>
    </lineage>
</organism>
<dbReference type="InterPro" id="IPR000182">
    <property type="entry name" value="GNAT_dom"/>
</dbReference>
<dbReference type="GO" id="GO:0016747">
    <property type="term" value="F:acyltransferase activity, transferring groups other than amino-acyl groups"/>
    <property type="evidence" value="ECO:0007669"/>
    <property type="project" value="InterPro"/>
</dbReference>
<feature type="region of interest" description="Disordered" evidence="1">
    <location>
        <begin position="1"/>
        <end position="52"/>
    </location>
</feature>
<dbReference type="Gene3D" id="3.40.630.30">
    <property type="match status" value="1"/>
</dbReference>
<evidence type="ECO:0000259" key="2">
    <source>
        <dbReference type="PROSITE" id="PS51186"/>
    </source>
</evidence>
<dbReference type="SUPFAM" id="SSF55729">
    <property type="entry name" value="Acyl-CoA N-acyltransferases (Nat)"/>
    <property type="match status" value="1"/>
</dbReference>
<gene>
    <name evidence="3" type="ORF">EW145_g1695</name>
</gene>
<keyword evidence="4" id="KW-1185">Reference proteome</keyword>
<name>A0A4S4LFA6_9AGAM</name>
<accession>A0A4S4LFA6</accession>
<feature type="compositionally biased region" description="Basic residues" evidence="1">
    <location>
        <begin position="25"/>
        <end position="42"/>
    </location>
</feature>
<sequence>MVKRKLSDVYSTSSEDEDEYVESPRKRRNSQAIRTTKRRKQNSGRSTDKGVRSYDAEAEAALWMPLAVLEAELGPASFEEIIQESLAAFLEAKEMFLRSQAEVDHLGQKLRPLAISEVNSLLSQLQQSSSPSGDVNPVDRLLIRKLKLEKLTAAQHRRTFSLPSPRLALDFPQTMKALDPLPKVSPPDKTVIDALMAISTTRYSSSLVARIAGHASTSHDRPGYLHRDWEAQTPWMDLMDDIHEHHSLAHPDREQTSRPSAPIDYQALHPSHILQVHDLLSRTFWPGIDISDSLQYSPEQCTVVATYRNLVVGAAFLSSPQETYITYLAVRVGWESSQIATKMLYTLITRNPRRDILLHVSANNPAMLLYNRFGFKAEEFIVGFYEDYLDRQSRISKNAFRLRLRC</sequence>
<dbReference type="Pfam" id="PF00583">
    <property type="entry name" value="Acetyltransf_1"/>
    <property type="match status" value="1"/>
</dbReference>
<comment type="caution">
    <text evidence="3">The sequence shown here is derived from an EMBL/GenBank/DDBJ whole genome shotgun (WGS) entry which is preliminary data.</text>
</comment>
<dbReference type="PROSITE" id="PS51186">
    <property type="entry name" value="GNAT"/>
    <property type="match status" value="1"/>
</dbReference>
<dbReference type="Proteomes" id="UP000308199">
    <property type="component" value="Unassembled WGS sequence"/>
</dbReference>
<reference evidence="3 4" key="1">
    <citation type="submission" date="2019-02" db="EMBL/GenBank/DDBJ databases">
        <title>Genome sequencing of the rare red list fungi Phellinidium pouzarii.</title>
        <authorList>
            <person name="Buettner E."/>
            <person name="Kellner H."/>
        </authorList>
    </citation>
    <scope>NUCLEOTIDE SEQUENCE [LARGE SCALE GENOMIC DNA]</scope>
    <source>
        <strain evidence="3 4">DSM 108285</strain>
    </source>
</reference>
<dbReference type="EMBL" id="SGPK01000049">
    <property type="protein sequence ID" value="THH09901.1"/>
    <property type="molecule type" value="Genomic_DNA"/>
</dbReference>
<evidence type="ECO:0000256" key="1">
    <source>
        <dbReference type="SAM" id="MobiDB-lite"/>
    </source>
</evidence>
<feature type="domain" description="N-acetyltransferase" evidence="2">
    <location>
        <begin position="263"/>
        <end position="406"/>
    </location>
</feature>
<proteinExistence type="predicted"/>
<dbReference type="OrthoDB" id="4080456at2759"/>
<dbReference type="InterPro" id="IPR016181">
    <property type="entry name" value="Acyl_CoA_acyltransferase"/>
</dbReference>
<evidence type="ECO:0000313" key="3">
    <source>
        <dbReference type="EMBL" id="THH09901.1"/>
    </source>
</evidence>
<dbReference type="AlphaFoldDB" id="A0A4S4LFA6"/>
<evidence type="ECO:0000313" key="4">
    <source>
        <dbReference type="Proteomes" id="UP000308199"/>
    </source>
</evidence>
<protein>
    <recommendedName>
        <fullName evidence="2">N-acetyltransferase domain-containing protein</fullName>
    </recommendedName>
</protein>